<keyword evidence="5 11" id="KW-0812">Transmembrane</keyword>
<proteinExistence type="inferred from homology"/>
<evidence type="ECO:0000256" key="2">
    <source>
        <dbReference type="ARBA" id="ARBA00010794"/>
    </source>
</evidence>
<feature type="transmembrane region" description="Helical" evidence="11">
    <location>
        <begin position="969"/>
        <end position="994"/>
    </location>
</feature>
<evidence type="ECO:0000256" key="11">
    <source>
        <dbReference type="SAM" id="Phobius"/>
    </source>
</evidence>
<comment type="similarity">
    <text evidence="2">Belongs to the polyprenol kinase family.</text>
</comment>
<keyword evidence="9 11" id="KW-0472">Membrane</keyword>
<dbReference type="GO" id="GO:0004168">
    <property type="term" value="F:dolichol kinase activity"/>
    <property type="evidence" value="ECO:0007669"/>
    <property type="project" value="UniProtKB-EC"/>
</dbReference>
<organism evidence="12 13">
    <name type="scientific">Mixia osmundae (strain CBS 9802 / IAM 14324 / JCM 22182 / KY 12970)</name>
    <dbReference type="NCBI Taxonomy" id="764103"/>
    <lineage>
        <taxon>Eukaryota</taxon>
        <taxon>Fungi</taxon>
        <taxon>Dikarya</taxon>
        <taxon>Basidiomycota</taxon>
        <taxon>Pucciniomycotina</taxon>
        <taxon>Mixiomycetes</taxon>
        <taxon>Mixiales</taxon>
        <taxon>Mixiaceae</taxon>
        <taxon>Mixia</taxon>
    </lineage>
</organism>
<comment type="subcellular location">
    <subcellularLocation>
        <location evidence="1">Endoplasmic reticulum membrane</location>
        <topology evidence="1">Multi-pass membrane protein</topology>
    </subcellularLocation>
</comment>
<feature type="transmembrane region" description="Helical" evidence="11">
    <location>
        <begin position="1100"/>
        <end position="1127"/>
    </location>
</feature>
<dbReference type="RefSeq" id="XP_014570476.1">
    <property type="nucleotide sequence ID" value="XM_014714990.1"/>
</dbReference>
<dbReference type="GO" id="GO:0043048">
    <property type="term" value="P:dolichyl monophosphate biosynthetic process"/>
    <property type="evidence" value="ECO:0007669"/>
    <property type="project" value="TreeGrafter"/>
</dbReference>
<evidence type="ECO:0000256" key="1">
    <source>
        <dbReference type="ARBA" id="ARBA00004477"/>
    </source>
</evidence>
<dbReference type="PANTHER" id="PTHR13205:SF15">
    <property type="entry name" value="DOLICHOL KINASE"/>
    <property type="match status" value="1"/>
</dbReference>
<dbReference type="Proteomes" id="UP000009131">
    <property type="component" value="Unassembled WGS sequence"/>
</dbReference>
<evidence type="ECO:0000256" key="7">
    <source>
        <dbReference type="ARBA" id="ARBA00022824"/>
    </source>
</evidence>
<keyword evidence="6" id="KW-0418">Kinase</keyword>
<dbReference type="GO" id="GO:0005789">
    <property type="term" value="C:endoplasmic reticulum membrane"/>
    <property type="evidence" value="ECO:0007669"/>
    <property type="project" value="UniProtKB-SubCell"/>
</dbReference>
<dbReference type="Gene3D" id="3.40.50.300">
    <property type="entry name" value="P-loop containing nucleotide triphosphate hydrolases"/>
    <property type="match status" value="1"/>
</dbReference>
<feature type="transmembrane region" description="Helical" evidence="11">
    <location>
        <begin position="638"/>
        <end position="657"/>
    </location>
</feature>
<dbReference type="eggNOG" id="KOG2468">
    <property type="taxonomic scope" value="Eukaryota"/>
</dbReference>
<feature type="transmembrane region" description="Helical" evidence="11">
    <location>
        <begin position="1162"/>
        <end position="1180"/>
    </location>
</feature>
<feature type="transmembrane region" description="Helical" evidence="11">
    <location>
        <begin position="817"/>
        <end position="839"/>
    </location>
</feature>
<keyword evidence="7" id="KW-0256">Endoplasmic reticulum</keyword>
<evidence type="ECO:0000313" key="13">
    <source>
        <dbReference type="Proteomes" id="UP000009131"/>
    </source>
</evidence>
<dbReference type="EMBL" id="BABT02000008">
    <property type="protein sequence ID" value="GAA93631.1"/>
    <property type="molecule type" value="Genomic_DNA"/>
</dbReference>
<dbReference type="STRING" id="764103.G7DSS3"/>
<feature type="compositionally biased region" description="Polar residues" evidence="10">
    <location>
        <begin position="451"/>
        <end position="480"/>
    </location>
</feature>
<dbReference type="SUPFAM" id="SSF52540">
    <property type="entry name" value="P-loop containing nucleoside triphosphate hydrolases"/>
    <property type="match status" value="1"/>
</dbReference>
<evidence type="ECO:0000256" key="3">
    <source>
        <dbReference type="ARBA" id="ARBA00012132"/>
    </source>
</evidence>
<dbReference type="HOGENOM" id="CLU_262733_0_0_1"/>
<feature type="transmembrane region" description="Helical" evidence="11">
    <location>
        <begin position="927"/>
        <end position="949"/>
    </location>
</feature>
<evidence type="ECO:0000256" key="6">
    <source>
        <dbReference type="ARBA" id="ARBA00022777"/>
    </source>
</evidence>
<gene>
    <name evidence="12" type="primary">Mo00275</name>
    <name evidence="12" type="ORF">E5Q_00275</name>
</gene>
<accession>G7DSS3</accession>
<evidence type="ECO:0000256" key="10">
    <source>
        <dbReference type="SAM" id="MobiDB-lite"/>
    </source>
</evidence>
<name>G7DSS3_MIXOS</name>
<feature type="transmembrane region" description="Helical" evidence="11">
    <location>
        <begin position="1133"/>
        <end position="1150"/>
    </location>
</feature>
<reference evidence="12 13" key="2">
    <citation type="journal article" date="2012" name="Open Biol.">
        <title>Characteristics of nucleosomes and linker DNA regions on the genome of the basidiomycete Mixia osmundae revealed by mono- and dinucleosome mapping.</title>
        <authorList>
            <person name="Nishida H."/>
            <person name="Kondo S."/>
            <person name="Matsumoto T."/>
            <person name="Suzuki Y."/>
            <person name="Yoshikawa H."/>
            <person name="Taylor T.D."/>
            <person name="Sugiyama J."/>
        </authorList>
    </citation>
    <scope>NUCLEOTIDE SEQUENCE [LARGE SCALE GENOMIC DNA]</scope>
    <source>
        <strain evidence="13">CBS 9802 / IAM 14324 / JCM 22182 / KY 12970</strain>
    </source>
</reference>
<protein>
    <recommendedName>
        <fullName evidence="3">dolichol kinase</fullName>
        <ecNumber evidence="3">2.7.1.108</ecNumber>
    </recommendedName>
</protein>
<sequence length="1285" mass="140501">MSAASESLLTGIACETALDFLGTVRFYADPPGSSNISALDRLIFEHHPHSSESSSLNRGDVIELQGPAGSGKTQLTYFLALTTILPFTWAVSLANPASTRPPRVDTITLGGRNRSVAVFDVDKRWSALRLKEMVRAHLKRRIDAHCDLIPTLYNARASSDATEAMLELAMARVYIFETRDTIELAAGLAGLPSYAERERPNEEIAMIIVDSISSCYWQDRYTNECASRASRESRSETGPATARRPLKAEARAFSQALRYLAAARTRLGAVVVLTNASLGVYEPPRDQIEPMPAPTDFYRQHLPPPYPNPFVRDEQRPAFDPGQPYATSNLLELTCHISLHLPTVDPVPDGLSLQKAHVDTLRPRSLRLAQHIGILRIPHVEHGRQIGRFRFGVRPHATVSLSTRSSPSPPPRDATTPSKANGRGGGQASTTPRRRTDSMKRSLKITPVESLPSSRLTRSASKRAQTVNQISESLLESPSNRRGRYFGSNSEAGDRELSSQQDEESDASLGDEDDDLSHEGEPMAAGEASRAGEVLKKRQLKSTNGVPHFGAAAWDQLNKRVSQLPSAHLPVAFEHGWMSSEQPKNVANGFLSVNALLPRRRGSNQASSDTGTAYSDTASAKSSMTDGARKGKGWRIPVRWPLVPEVCVLALVFALVLRQANASALSAPLAVPVSFGPIILLVAIVPFIAILRRTAPVTYLMVPFTDERGYRDASAADDGFAVGALLPPMVATAVFADACYRGETPLRNIRALVDQWSVAGTQNVTVTSASELHELQLQARAALMLMITINSYILVLHVFLARTILKVSLLPRNNTKRFFGAVVVSAGVGALISLALVVARRSGHGLMYNSPTETFFCAFLYQMSLYTISRLARRGFTLGELSIVSSSGVSLCLEFWRLSVARWHFLDRPSIPATFRDPTAITAFQHVLIPGAFLSGFILSPLLIMSRHVAQKPAHRLKWPERRERSRRLLALAVFGCLILIVLGPLAGWTGWVFGGGITYAWEWALRYTIFGGDGIKGMHAGEITGWRRWRRLVLVFYWLAVITAAIGGWQTRLVRARKVTMGRMGSADGKASSKSNVESAREERRIHVSLDLRRKFFHALAVLLFVPAIALDTSFTSLAFSFAFAVFTFAEYARYFALYPIGAPIHVFFNEFIDSKDSGPVVVSHFYLLTGCASGVWLDTVGIKLFTGVLVLGVGDALASIIGRRVGTVRWPGSSKTLIGSFAFVASTVSAAELLKLIGLSPPFSTLKYLLATCLTALFEATSSQNDNLTCPILMWSALAALQL</sequence>
<feature type="compositionally biased region" description="Polar residues" evidence="10">
    <location>
        <begin position="603"/>
        <end position="625"/>
    </location>
</feature>
<evidence type="ECO:0000256" key="8">
    <source>
        <dbReference type="ARBA" id="ARBA00022989"/>
    </source>
</evidence>
<dbReference type="OrthoDB" id="377083at2759"/>
<feature type="transmembrane region" description="Helical" evidence="11">
    <location>
        <begin position="669"/>
        <end position="691"/>
    </location>
</feature>
<dbReference type="InterPro" id="IPR027417">
    <property type="entry name" value="P-loop_NTPase"/>
</dbReference>
<feature type="region of interest" description="Disordered" evidence="10">
    <location>
        <begin position="398"/>
        <end position="532"/>
    </location>
</feature>
<dbReference type="PANTHER" id="PTHR13205">
    <property type="entry name" value="TRANSMEMBRANE PROTEIN 15-RELATED"/>
    <property type="match status" value="1"/>
</dbReference>
<keyword evidence="13" id="KW-1185">Reference proteome</keyword>
<dbReference type="InParanoid" id="G7DSS3"/>
<evidence type="ECO:0000256" key="5">
    <source>
        <dbReference type="ARBA" id="ARBA00022692"/>
    </source>
</evidence>
<evidence type="ECO:0000313" key="12">
    <source>
        <dbReference type="EMBL" id="GAA93631.1"/>
    </source>
</evidence>
<feature type="transmembrane region" description="Helical" evidence="11">
    <location>
        <begin position="1036"/>
        <end position="1055"/>
    </location>
</feature>
<feature type="region of interest" description="Disordered" evidence="10">
    <location>
        <begin position="601"/>
        <end position="631"/>
    </location>
</feature>
<evidence type="ECO:0000256" key="9">
    <source>
        <dbReference type="ARBA" id="ARBA00023136"/>
    </source>
</evidence>
<evidence type="ECO:0000256" key="4">
    <source>
        <dbReference type="ARBA" id="ARBA00022679"/>
    </source>
</evidence>
<dbReference type="InterPro" id="IPR032974">
    <property type="entry name" value="Polypren_kinase"/>
</dbReference>
<feature type="compositionally biased region" description="Acidic residues" evidence="10">
    <location>
        <begin position="501"/>
        <end position="516"/>
    </location>
</feature>
<reference evidence="12 13" key="1">
    <citation type="journal article" date="2011" name="J. Gen. Appl. Microbiol.">
        <title>Draft genome sequencing of the enigmatic basidiomycete Mixia osmundae.</title>
        <authorList>
            <person name="Nishida H."/>
            <person name="Nagatsuka Y."/>
            <person name="Sugiyama J."/>
        </authorList>
    </citation>
    <scope>NUCLEOTIDE SEQUENCE [LARGE SCALE GENOMIC DNA]</scope>
    <source>
        <strain evidence="13">CBS 9802 / IAM 14324 / JCM 22182 / KY 12970</strain>
    </source>
</reference>
<dbReference type="EC" id="2.7.1.108" evidence="3"/>
<feature type="transmembrane region" description="Helical" evidence="11">
    <location>
        <begin position="782"/>
        <end position="805"/>
    </location>
</feature>
<dbReference type="CDD" id="cd19490">
    <property type="entry name" value="XRCC2"/>
    <property type="match status" value="1"/>
</dbReference>
<keyword evidence="8 11" id="KW-1133">Transmembrane helix</keyword>
<comment type="caution">
    <text evidence="12">The sequence shown here is derived from an EMBL/GenBank/DDBJ whole genome shotgun (WGS) entry which is preliminary data.</text>
</comment>
<keyword evidence="4" id="KW-0808">Transferase</keyword>